<comment type="caution">
    <text evidence="7">The sequence shown here is derived from an EMBL/GenBank/DDBJ whole genome shotgun (WGS) entry which is preliminary data.</text>
</comment>
<reference evidence="8" key="1">
    <citation type="journal article" date="2019" name="Int. J. Syst. Evol. Microbiol.">
        <title>The Global Catalogue of Microorganisms (GCM) 10K type strain sequencing project: providing services to taxonomists for standard genome sequencing and annotation.</title>
        <authorList>
            <consortium name="The Broad Institute Genomics Platform"/>
            <consortium name="The Broad Institute Genome Sequencing Center for Infectious Disease"/>
            <person name="Wu L."/>
            <person name="Ma J."/>
        </authorList>
    </citation>
    <scope>NUCLEOTIDE SEQUENCE [LARGE SCALE GENOMIC DNA]</scope>
    <source>
        <strain evidence="8">CGMCC 4.7400</strain>
    </source>
</reference>
<dbReference type="Gene3D" id="2.30.31.20">
    <property type="entry name" value="Sporulation-specific cell division protein SsgB"/>
    <property type="match status" value="1"/>
</dbReference>
<keyword evidence="3" id="KW-0132">Cell division</keyword>
<dbReference type="InterPro" id="IPR038658">
    <property type="entry name" value="SsgB_sf"/>
</dbReference>
<comment type="similarity">
    <text evidence="2">Belongs to the SsgA family.</text>
</comment>
<organism evidence="7 8">
    <name type="scientific">Streptomyces flavalbus</name>
    <dbReference type="NCBI Taxonomy" id="2665155"/>
    <lineage>
        <taxon>Bacteria</taxon>
        <taxon>Bacillati</taxon>
        <taxon>Actinomycetota</taxon>
        <taxon>Actinomycetes</taxon>
        <taxon>Kitasatosporales</taxon>
        <taxon>Streptomycetaceae</taxon>
        <taxon>Streptomyces</taxon>
    </lineage>
</organism>
<keyword evidence="6" id="KW-0131">Cell cycle</keyword>
<protein>
    <submittedName>
        <fullName evidence="7">SsgA family sporulation/cell division regulator</fullName>
    </submittedName>
</protein>
<dbReference type="Proteomes" id="UP001597023">
    <property type="component" value="Unassembled WGS sequence"/>
</dbReference>
<keyword evidence="4" id="KW-0749">Sporulation</keyword>
<sequence length="133" mass="14795">MRKCHLTVEGTYWLAGLVPLPISCEFSFHPEDPYAVTLIFDAEDEPPVRWVFARELLTEGLTAKAGEGDVTVWPEHEHATGPDRGSDMWSGRHSKVWVEVGDTRHRALFEIPAAPVAQWLASTYALVPLVAAD</sequence>
<evidence type="ECO:0000256" key="1">
    <source>
        <dbReference type="ARBA" id="ARBA00004431"/>
    </source>
</evidence>
<evidence type="ECO:0000256" key="2">
    <source>
        <dbReference type="ARBA" id="ARBA00009323"/>
    </source>
</evidence>
<evidence type="ECO:0000256" key="4">
    <source>
        <dbReference type="ARBA" id="ARBA00022969"/>
    </source>
</evidence>
<name>A0ABW2WM84_9ACTN</name>
<accession>A0ABW2WM84</accession>
<evidence type="ECO:0000256" key="3">
    <source>
        <dbReference type="ARBA" id="ARBA00022618"/>
    </source>
</evidence>
<evidence type="ECO:0000313" key="8">
    <source>
        <dbReference type="Proteomes" id="UP001597023"/>
    </source>
</evidence>
<dbReference type="RefSeq" id="WP_381617201.1">
    <property type="nucleotide sequence ID" value="NZ_JBHTEB010000001.1"/>
</dbReference>
<evidence type="ECO:0000256" key="6">
    <source>
        <dbReference type="ARBA" id="ARBA00023306"/>
    </source>
</evidence>
<keyword evidence="5" id="KW-0717">Septation</keyword>
<proteinExistence type="inferred from homology"/>
<dbReference type="EMBL" id="JBHTEB010000001">
    <property type="protein sequence ID" value="MFD0319101.1"/>
    <property type="molecule type" value="Genomic_DNA"/>
</dbReference>
<evidence type="ECO:0000313" key="7">
    <source>
        <dbReference type="EMBL" id="MFD0319101.1"/>
    </source>
</evidence>
<keyword evidence="8" id="KW-1185">Reference proteome</keyword>
<comment type="subcellular location">
    <subcellularLocation>
        <location evidence="1">Cell septum</location>
    </subcellularLocation>
</comment>
<dbReference type="InterPro" id="IPR006776">
    <property type="entry name" value="SsgB"/>
</dbReference>
<evidence type="ECO:0000256" key="5">
    <source>
        <dbReference type="ARBA" id="ARBA00023210"/>
    </source>
</evidence>
<gene>
    <name evidence="7" type="ORF">ACFQZ6_33780</name>
</gene>
<dbReference type="Pfam" id="PF04686">
    <property type="entry name" value="SsgA"/>
    <property type="match status" value="1"/>
</dbReference>